<dbReference type="InterPro" id="IPR011010">
    <property type="entry name" value="DNA_brk_join_enz"/>
</dbReference>
<dbReference type="Pfam" id="PF20172">
    <property type="entry name" value="DUF6538"/>
    <property type="match status" value="1"/>
</dbReference>
<dbReference type="PANTHER" id="PTHR30629">
    <property type="entry name" value="PROPHAGE INTEGRASE"/>
    <property type="match status" value="1"/>
</dbReference>
<name>D7A4P4_ANCN5</name>
<keyword evidence="4" id="KW-0233">DNA recombination</keyword>
<dbReference type="InterPro" id="IPR044068">
    <property type="entry name" value="CB"/>
</dbReference>
<dbReference type="InterPro" id="IPR050808">
    <property type="entry name" value="Phage_Integrase"/>
</dbReference>
<dbReference type="InterPro" id="IPR010998">
    <property type="entry name" value="Integrase_recombinase_N"/>
</dbReference>
<dbReference type="Proteomes" id="UP000006633">
    <property type="component" value="Chromosome"/>
</dbReference>
<dbReference type="PROSITE" id="PS51900">
    <property type="entry name" value="CB"/>
    <property type="match status" value="1"/>
</dbReference>
<organism evidence="7 8">
    <name type="scientific">Ancylobacter novellus (strain ATCC 8093 / DSM 506 / JCM 20403 / CCM 1077 / IAM 12100 / NBRC 12443 / NCIMB 10456)</name>
    <name type="common">Starkeya novella</name>
    <dbReference type="NCBI Taxonomy" id="639283"/>
    <lineage>
        <taxon>Bacteria</taxon>
        <taxon>Pseudomonadati</taxon>
        <taxon>Pseudomonadota</taxon>
        <taxon>Alphaproteobacteria</taxon>
        <taxon>Hyphomicrobiales</taxon>
        <taxon>Xanthobacteraceae</taxon>
        <taxon>Ancylobacter</taxon>
    </lineage>
</organism>
<dbReference type="Gene3D" id="1.10.150.130">
    <property type="match status" value="1"/>
</dbReference>
<keyword evidence="3 5" id="KW-0238">DNA-binding</keyword>
<sequence length="538" mass="60096">MRMAYPSPKLNRTSGRWRFRKVVPEALRARIGKTEIVRWLGTDRDEARRRNAELHAEWEARFAALADGITVLSRKQALALAGRWYQWFVARHDDDASTTPEGWQLSVEALQALEATGGLLDERDISPLDERPRGPKTTQRVHAFLHDRGHLAQFFLDEGVTLAPASLPLFMEAMEDQFYAAHQRLMQLAEGDYSADERPARFPVWERTAPVSKPSGAAAASGEALTIAELFERWKAANPAIKHGTLKVYGPPITKLDAFIEGRSARDITEDDIWRWVQHLQDIGGIAPKTIRDNYLTALKSVLGWAASYPGGRLLAANPAANVKLKVPKAARARQPNFRTDESKAILSAALAVADDPKYPARAAARRWVPWLCAYTGARVQEMTQLRGCDIRQEDGVWVLDIVPEAGTVKSGQSRRAFVHEHLVEQGFPAFAASRGPGPLFYDPTRRRKPDAKATQAELAAKDIGLWVQETVGLDPRLQPNHAWRHTLKTLLQLARVEESIRDVLVGHTVKGVARTYEHASPTVLVAELNKVPRYETD</sequence>
<keyword evidence="8" id="KW-1185">Reference proteome</keyword>
<dbReference type="InterPro" id="IPR046668">
    <property type="entry name" value="DUF6538"/>
</dbReference>
<protein>
    <submittedName>
        <fullName evidence="7">Integrase family protein</fullName>
    </submittedName>
</protein>
<evidence type="ECO:0000259" key="6">
    <source>
        <dbReference type="PROSITE" id="PS51900"/>
    </source>
</evidence>
<evidence type="ECO:0000256" key="2">
    <source>
        <dbReference type="ARBA" id="ARBA00022908"/>
    </source>
</evidence>
<evidence type="ECO:0000256" key="1">
    <source>
        <dbReference type="ARBA" id="ARBA00008857"/>
    </source>
</evidence>
<dbReference type="GO" id="GO:0006310">
    <property type="term" value="P:DNA recombination"/>
    <property type="evidence" value="ECO:0007669"/>
    <property type="project" value="UniProtKB-KW"/>
</dbReference>
<evidence type="ECO:0000256" key="4">
    <source>
        <dbReference type="ARBA" id="ARBA00023172"/>
    </source>
</evidence>
<dbReference type="GO" id="GO:0003677">
    <property type="term" value="F:DNA binding"/>
    <property type="evidence" value="ECO:0007669"/>
    <property type="project" value="UniProtKB-UniRule"/>
</dbReference>
<feature type="domain" description="Core-binding (CB)" evidence="6">
    <location>
        <begin position="225"/>
        <end position="307"/>
    </location>
</feature>
<reference evidence="7 8" key="1">
    <citation type="journal article" date="2012" name="Stand. Genomic Sci.">
        <title>Complete genome sequence of the facultatively chemolithoautotrophic and methylotrophic alpha Proteobacterium Starkeya novella type strain (ATCC 8093(T)).</title>
        <authorList>
            <person name="Kappler U."/>
            <person name="Davenport K."/>
            <person name="Beatson S."/>
            <person name="Lucas S."/>
            <person name="Lapidus A."/>
            <person name="Copeland A."/>
            <person name="Berry K.W."/>
            <person name="Glavina Del Rio T."/>
            <person name="Hammon N."/>
            <person name="Dalin E."/>
            <person name="Tice H."/>
            <person name="Pitluck S."/>
            <person name="Richardson P."/>
            <person name="Bruce D."/>
            <person name="Goodwin L.A."/>
            <person name="Han C."/>
            <person name="Tapia R."/>
            <person name="Detter J.C."/>
            <person name="Chang Y.J."/>
            <person name="Jeffries C.D."/>
            <person name="Land M."/>
            <person name="Hauser L."/>
            <person name="Kyrpides N.C."/>
            <person name="Goker M."/>
            <person name="Ivanova N."/>
            <person name="Klenk H.P."/>
            <person name="Woyke T."/>
        </authorList>
    </citation>
    <scope>NUCLEOTIDE SEQUENCE [LARGE SCALE GENOMIC DNA]</scope>
    <source>
        <strain evidence="8">ATCC 8093 / DSM 506 / JCM 20403 / CCM 1077 / IAM 12100 / NBRC 12443 / NCIMB 10456</strain>
    </source>
</reference>
<dbReference type="GO" id="GO:0015074">
    <property type="term" value="P:DNA integration"/>
    <property type="evidence" value="ECO:0007669"/>
    <property type="project" value="UniProtKB-KW"/>
</dbReference>
<evidence type="ECO:0000313" key="8">
    <source>
        <dbReference type="Proteomes" id="UP000006633"/>
    </source>
</evidence>
<proteinExistence type="inferred from homology"/>
<dbReference type="PANTHER" id="PTHR30629:SF2">
    <property type="entry name" value="PROPHAGE INTEGRASE INTS-RELATED"/>
    <property type="match status" value="1"/>
</dbReference>
<dbReference type="SUPFAM" id="SSF56349">
    <property type="entry name" value="DNA breaking-rejoining enzymes"/>
    <property type="match status" value="1"/>
</dbReference>
<evidence type="ECO:0000256" key="3">
    <source>
        <dbReference type="ARBA" id="ARBA00023125"/>
    </source>
</evidence>
<comment type="similarity">
    <text evidence="1">Belongs to the 'phage' integrase family.</text>
</comment>
<dbReference type="Gene3D" id="1.10.443.10">
    <property type="entry name" value="Intergrase catalytic core"/>
    <property type="match status" value="1"/>
</dbReference>
<dbReference type="RefSeq" id="WP_013165447.1">
    <property type="nucleotide sequence ID" value="NC_014217.1"/>
</dbReference>
<dbReference type="OrthoDB" id="9784724at2"/>
<dbReference type="InterPro" id="IPR013762">
    <property type="entry name" value="Integrase-like_cat_sf"/>
</dbReference>
<dbReference type="HOGENOM" id="CLU_022238_2_0_5"/>
<keyword evidence="2" id="KW-0229">DNA integration</keyword>
<dbReference type="EMBL" id="CP002026">
    <property type="protein sequence ID" value="ADH87942.1"/>
    <property type="molecule type" value="Genomic_DNA"/>
</dbReference>
<dbReference type="KEGG" id="sno:Snov_0609"/>
<accession>D7A4P4</accession>
<dbReference type="AlphaFoldDB" id="D7A4P4"/>
<evidence type="ECO:0000313" key="7">
    <source>
        <dbReference type="EMBL" id="ADH87942.1"/>
    </source>
</evidence>
<gene>
    <name evidence="7" type="ordered locus">Snov_0609</name>
</gene>
<dbReference type="eggNOG" id="COG0582">
    <property type="taxonomic scope" value="Bacteria"/>
</dbReference>
<dbReference type="STRING" id="639283.Snov_0609"/>
<evidence type="ECO:0000256" key="5">
    <source>
        <dbReference type="PROSITE-ProRule" id="PRU01248"/>
    </source>
</evidence>